<dbReference type="PROSITE" id="PS50943">
    <property type="entry name" value="HTH_CROC1"/>
    <property type="match status" value="2"/>
</dbReference>
<dbReference type="RefSeq" id="WP_237100150.1">
    <property type="nucleotide sequence ID" value="NZ_AP025343.1"/>
</dbReference>
<dbReference type="AlphaFoldDB" id="A0A919YEK0"/>
<dbReference type="InterPro" id="IPR001387">
    <property type="entry name" value="Cro/C1-type_HTH"/>
</dbReference>
<feature type="domain" description="HTH cro/C1-type" evidence="1">
    <location>
        <begin position="72"/>
        <end position="126"/>
    </location>
</feature>
<name>A0A919YEK0_9BACL</name>
<protein>
    <recommendedName>
        <fullName evidence="1">HTH cro/C1-type domain-containing protein</fullName>
    </recommendedName>
</protein>
<gene>
    <name evidence="2" type="ORF">J34TS1_49910</name>
</gene>
<evidence type="ECO:0000259" key="1">
    <source>
        <dbReference type="PROSITE" id="PS50943"/>
    </source>
</evidence>
<reference evidence="2 3" key="1">
    <citation type="submission" date="2021-03" db="EMBL/GenBank/DDBJ databases">
        <title>Antimicrobial resistance genes in bacteria isolated from Japanese honey, and their potential for conferring macrolide and lincosamide resistance in the American foulbrood pathogen Paenibacillus larvae.</title>
        <authorList>
            <person name="Okamoto M."/>
            <person name="Kumagai M."/>
            <person name="Kanamori H."/>
            <person name="Takamatsu D."/>
        </authorList>
    </citation>
    <scope>NUCLEOTIDE SEQUENCE [LARGE SCALE GENOMIC DNA]</scope>
    <source>
        <strain evidence="2 3">J34TS1</strain>
    </source>
</reference>
<feature type="domain" description="HTH cro/C1-type" evidence="1">
    <location>
        <begin position="37"/>
        <end position="59"/>
    </location>
</feature>
<dbReference type="Proteomes" id="UP000682811">
    <property type="component" value="Unassembled WGS sequence"/>
</dbReference>
<dbReference type="CDD" id="cd00093">
    <property type="entry name" value="HTH_XRE"/>
    <property type="match status" value="1"/>
</dbReference>
<dbReference type="GO" id="GO:0003677">
    <property type="term" value="F:DNA binding"/>
    <property type="evidence" value="ECO:0007669"/>
    <property type="project" value="InterPro"/>
</dbReference>
<dbReference type="SUPFAM" id="SSF47413">
    <property type="entry name" value="lambda repressor-like DNA-binding domains"/>
    <property type="match status" value="2"/>
</dbReference>
<dbReference type="SMART" id="SM00530">
    <property type="entry name" value="HTH_XRE"/>
    <property type="match status" value="2"/>
</dbReference>
<evidence type="ECO:0000313" key="3">
    <source>
        <dbReference type="Proteomes" id="UP000682811"/>
    </source>
</evidence>
<organism evidence="2 3">
    <name type="scientific">Paenibacillus azoreducens</name>
    <dbReference type="NCBI Taxonomy" id="116718"/>
    <lineage>
        <taxon>Bacteria</taxon>
        <taxon>Bacillati</taxon>
        <taxon>Bacillota</taxon>
        <taxon>Bacilli</taxon>
        <taxon>Bacillales</taxon>
        <taxon>Paenibacillaceae</taxon>
        <taxon>Paenibacillus</taxon>
    </lineage>
</organism>
<dbReference type="Pfam" id="PF01381">
    <property type="entry name" value="HTH_3"/>
    <property type="match status" value="1"/>
</dbReference>
<proteinExistence type="predicted"/>
<evidence type="ECO:0000313" key="2">
    <source>
        <dbReference type="EMBL" id="GIO50226.1"/>
    </source>
</evidence>
<dbReference type="EMBL" id="BORT01000029">
    <property type="protein sequence ID" value="GIO50226.1"/>
    <property type="molecule type" value="Genomic_DNA"/>
</dbReference>
<sequence length="204" mass="23704">MGLLENIQHLCEEIGTSVPKLEQELGFGKGSIYKWAKSSPTLDKLEKVANYLKVSLDYLLDRGSIFDLGPYIEEERHEQGLSAEEFSSLLGISPSELDRYENQEIPLTDKLEDKIMSIFGMTSAEFRDKYGLFDEKIPDEFDGDINSYISYEKIKEKEASQDFGPTLETIAAHHDEDEWTEEDLEDIEQFKEFIRMRREKRNKE</sequence>
<keyword evidence="3" id="KW-1185">Reference proteome</keyword>
<comment type="caution">
    <text evidence="2">The sequence shown here is derived from an EMBL/GenBank/DDBJ whole genome shotgun (WGS) entry which is preliminary data.</text>
</comment>
<dbReference type="Gene3D" id="1.10.260.40">
    <property type="entry name" value="lambda repressor-like DNA-binding domains"/>
    <property type="match status" value="2"/>
</dbReference>
<accession>A0A919YEK0</accession>
<dbReference type="InterPro" id="IPR010982">
    <property type="entry name" value="Lambda_DNA-bd_dom_sf"/>
</dbReference>